<dbReference type="CDD" id="cd05262">
    <property type="entry name" value="SDR_a7"/>
    <property type="match status" value="1"/>
</dbReference>
<dbReference type="AlphaFoldDB" id="A0A7C9HVK4"/>
<accession>A0A7C9HVK4</accession>
<dbReference type="InterPro" id="IPR001509">
    <property type="entry name" value="Epimerase_deHydtase"/>
</dbReference>
<name>A0A7C9HVK4_9DEIO</name>
<gene>
    <name evidence="2" type="ORF">GO986_01035</name>
</gene>
<evidence type="ECO:0000259" key="1">
    <source>
        <dbReference type="Pfam" id="PF01370"/>
    </source>
</evidence>
<feature type="domain" description="NAD-dependent epimerase/dehydratase" evidence="1">
    <location>
        <begin position="3"/>
        <end position="73"/>
    </location>
</feature>
<dbReference type="EMBL" id="WQLB01000001">
    <property type="protein sequence ID" value="MVN85350.1"/>
    <property type="molecule type" value="Genomic_DNA"/>
</dbReference>
<sequence>MRVFVTGASGFIGSAVVPELLAHGHQVLGLARSDAAAQALEAAGAQVQRGSLDDLASLRAGAEATDGVIHLAFKHDFSDFAGSVQADQQAIAALSGPLLHSGRPLVIASGILGIAPGCTVTEQDQPDLTRNLRARSAEQTLALAPQGVRAVVVRLAPTVHDLGDPGFVRTLIEVARQQGQSGYVDGGQNRWPAVHRQDAAQLFRLALESAPAGSVLHGVAEEGLTAQEIASTIGQHLGLPAVSVPREAVAAHFGWIGAFFSMDAPASNQATRELLNWHPTHRGLLEDLAQGDYFRP</sequence>
<dbReference type="Gene3D" id="3.40.50.720">
    <property type="entry name" value="NAD(P)-binding Rossmann-like Domain"/>
    <property type="match status" value="1"/>
</dbReference>
<dbReference type="Pfam" id="PF01370">
    <property type="entry name" value="Epimerase"/>
    <property type="match status" value="1"/>
</dbReference>
<dbReference type="PANTHER" id="PTHR48079:SF6">
    <property type="entry name" value="NAD(P)-BINDING DOMAIN-CONTAINING PROTEIN-RELATED"/>
    <property type="match status" value="1"/>
</dbReference>
<keyword evidence="3" id="KW-1185">Reference proteome</keyword>
<dbReference type="GO" id="GO:0004029">
    <property type="term" value="F:aldehyde dehydrogenase (NAD+) activity"/>
    <property type="evidence" value="ECO:0007669"/>
    <property type="project" value="TreeGrafter"/>
</dbReference>
<reference evidence="2 3" key="1">
    <citation type="submission" date="2019-12" db="EMBL/GenBank/DDBJ databases">
        <title>Deinococcus sp. HMF7620 Genome sequencing and assembly.</title>
        <authorList>
            <person name="Kang H."/>
            <person name="Kim H."/>
            <person name="Joh K."/>
        </authorList>
    </citation>
    <scope>NUCLEOTIDE SEQUENCE [LARGE SCALE GENOMIC DNA]</scope>
    <source>
        <strain evidence="2 3">HMF7620</strain>
    </source>
</reference>
<evidence type="ECO:0000313" key="2">
    <source>
        <dbReference type="EMBL" id="MVN85350.1"/>
    </source>
</evidence>
<evidence type="ECO:0000313" key="3">
    <source>
        <dbReference type="Proteomes" id="UP000483286"/>
    </source>
</evidence>
<organism evidence="2 3">
    <name type="scientific">Deinococcus arboris</name>
    <dbReference type="NCBI Taxonomy" id="2682977"/>
    <lineage>
        <taxon>Bacteria</taxon>
        <taxon>Thermotogati</taxon>
        <taxon>Deinococcota</taxon>
        <taxon>Deinococci</taxon>
        <taxon>Deinococcales</taxon>
        <taxon>Deinococcaceae</taxon>
        <taxon>Deinococcus</taxon>
    </lineage>
</organism>
<proteinExistence type="predicted"/>
<comment type="caution">
    <text evidence="2">The sequence shown here is derived from an EMBL/GenBank/DDBJ whole genome shotgun (WGS) entry which is preliminary data.</text>
</comment>
<protein>
    <submittedName>
        <fullName evidence="2">NAD-dependent epimerase/dehydratase family protein</fullName>
    </submittedName>
</protein>
<dbReference type="GO" id="GO:0005737">
    <property type="term" value="C:cytoplasm"/>
    <property type="evidence" value="ECO:0007669"/>
    <property type="project" value="TreeGrafter"/>
</dbReference>
<dbReference type="PANTHER" id="PTHR48079">
    <property type="entry name" value="PROTEIN YEEZ"/>
    <property type="match status" value="1"/>
</dbReference>
<dbReference type="InterPro" id="IPR036291">
    <property type="entry name" value="NAD(P)-bd_dom_sf"/>
</dbReference>
<dbReference type="SUPFAM" id="SSF51735">
    <property type="entry name" value="NAD(P)-binding Rossmann-fold domains"/>
    <property type="match status" value="1"/>
</dbReference>
<dbReference type="InterPro" id="IPR051783">
    <property type="entry name" value="NAD(P)-dependent_oxidoreduct"/>
</dbReference>
<dbReference type="RefSeq" id="WP_157457361.1">
    <property type="nucleotide sequence ID" value="NZ_WQLB01000001.1"/>
</dbReference>
<dbReference type="Proteomes" id="UP000483286">
    <property type="component" value="Unassembled WGS sequence"/>
</dbReference>